<comment type="caution">
    <text evidence="1">The sequence shown here is derived from an EMBL/GenBank/DDBJ whole genome shotgun (WGS) entry which is preliminary data.</text>
</comment>
<gene>
    <name evidence="1" type="ORF">D3879_13790</name>
</gene>
<accession>A0A418XP55</accession>
<dbReference type="OrthoDB" id="9784724at2"/>
<keyword evidence="2" id="KW-1185">Reference proteome</keyword>
<dbReference type="AlphaFoldDB" id="A0A418XP55"/>
<dbReference type="RefSeq" id="WP_119954778.1">
    <property type="nucleotide sequence ID" value="NZ_QYUR01000002.1"/>
</dbReference>
<evidence type="ECO:0000313" key="1">
    <source>
        <dbReference type="EMBL" id="RJG14225.1"/>
    </source>
</evidence>
<sequence>MSAPCPSLGEGPTLPKQLRWPLGQNYEIACDVARQLNLTFDDLPRLMAERGLGADFLLRALEQLYQQHQRVMANMRTPLGSLISPLELGTTSLEQGFERLALIERVSTALYTDSASGEYTLALAGASVAQKLDLLDLLDFKRFERMIFSCLISGLPSAFYSSCQSR</sequence>
<organism evidence="1 2">
    <name type="scientific">Pseudomonas cavernicola</name>
    <dbReference type="NCBI Taxonomy" id="2320866"/>
    <lineage>
        <taxon>Bacteria</taxon>
        <taxon>Pseudomonadati</taxon>
        <taxon>Pseudomonadota</taxon>
        <taxon>Gammaproteobacteria</taxon>
        <taxon>Pseudomonadales</taxon>
        <taxon>Pseudomonadaceae</taxon>
        <taxon>Pseudomonas</taxon>
    </lineage>
</organism>
<protein>
    <submittedName>
        <fullName evidence="1">Uncharacterized protein</fullName>
    </submittedName>
</protein>
<name>A0A418XP55_9PSED</name>
<dbReference type="Proteomes" id="UP000284021">
    <property type="component" value="Unassembled WGS sequence"/>
</dbReference>
<dbReference type="EMBL" id="QYUR01000002">
    <property type="protein sequence ID" value="RJG14225.1"/>
    <property type="molecule type" value="Genomic_DNA"/>
</dbReference>
<proteinExistence type="predicted"/>
<reference evidence="1 2" key="1">
    <citation type="submission" date="2018-09" db="EMBL/GenBank/DDBJ databases">
        <authorList>
            <person name="Zhu H."/>
        </authorList>
    </citation>
    <scope>NUCLEOTIDE SEQUENCE [LARGE SCALE GENOMIC DNA]</scope>
    <source>
        <strain evidence="1 2">K1S02-6</strain>
    </source>
</reference>
<evidence type="ECO:0000313" key="2">
    <source>
        <dbReference type="Proteomes" id="UP000284021"/>
    </source>
</evidence>